<dbReference type="PANTHER" id="PTHR11532:SF57">
    <property type="entry name" value="CARBOXYPEPTIDASE D, B"/>
    <property type="match status" value="1"/>
</dbReference>
<dbReference type="InterPro" id="IPR000834">
    <property type="entry name" value="Peptidase_M14"/>
</dbReference>
<dbReference type="GO" id="GO:0004181">
    <property type="term" value="F:metallocarboxypeptidase activity"/>
    <property type="evidence" value="ECO:0007669"/>
    <property type="project" value="UniProtKB-EC"/>
</dbReference>
<protein>
    <submittedName>
        <fullName evidence="4">Carboxypeptidase D</fullName>
        <ecNumber evidence="4">3.4.17.22</ecNumber>
    </submittedName>
</protein>
<dbReference type="STRING" id="145388.A0A0D2LBV4"/>
<dbReference type="OrthoDB" id="10249045at2759"/>
<dbReference type="InterPro" id="IPR013784">
    <property type="entry name" value="Carb-bd-like_fold"/>
</dbReference>
<dbReference type="EC" id="3.4.17.22" evidence="4"/>
<dbReference type="SUPFAM" id="SSF53187">
    <property type="entry name" value="Zn-dependent exopeptidases"/>
    <property type="match status" value="1"/>
</dbReference>
<dbReference type="AlphaFoldDB" id="A0A0D2LBV4"/>
<keyword evidence="4" id="KW-0645">Protease</keyword>
<feature type="domain" description="Peptidase M14" evidence="3">
    <location>
        <begin position="1"/>
        <end position="269"/>
    </location>
</feature>
<dbReference type="Proteomes" id="UP000054498">
    <property type="component" value="Unassembled WGS sequence"/>
</dbReference>
<evidence type="ECO:0000256" key="1">
    <source>
        <dbReference type="ARBA" id="ARBA00005988"/>
    </source>
</evidence>
<name>A0A0D2LBV4_9CHLO</name>
<dbReference type="Pfam" id="PF00246">
    <property type="entry name" value="Peptidase_M14"/>
    <property type="match status" value="1"/>
</dbReference>
<dbReference type="GO" id="GO:0008270">
    <property type="term" value="F:zinc ion binding"/>
    <property type="evidence" value="ECO:0007669"/>
    <property type="project" value="InterPro"/>
</dbReference>
<evidence type="ECO:0000313" key="5">
    <source>
        <dbReference type="Proteomes" id="UP000054498"/>
    </source>
</evidence>
<dbReference type="PROSITE" id="PS52035">
    <property type="entry name" value="PEPTIDASE_M14"/>
    <property type="match status" value="1"/>
</dbReference>
<dbReference type="SUPFAM" id="SSF49452">
    <property type="entry name" value="Starch-binding domain-like"/>
    <property type="match status" value="1"/>
</dbReference>
<dbReference type="GeneID" id="25736619"/>
<dbReference type="RefSeq" id="XP_013903233.1">
    <property type="nucleotide sequence ID" value="XM_014047779.1"/>
</dbReference>
<dbReference type="GO" id="GO:0030246">
    <property type="term" value="F:carbohydrate binding"/>
    <property type="evidence" value="ECO:0007669"/>
    <property type="project" value="InterPro"/>
</dbReference>
<comment type="similarity">
    <text evidence="1 2">Belongs to the peptidase M14 family.</text>
</comment>
<organism evidence="4 5">
    <name type="scientific">Monoraphidium neglectum</name>
    <dbReference type="NCBI Taxonomy" id="145388"/>
    <lineage>
        <taxon>Eukaryota</taxon>
        <taxon>Viridiplantae</taxon>
        <taxon>Chlorophyta</taxon>
        <taxon>core chlorophytes</taxon>
        <taxon>Chlorophyceae</taxon>
        <taxon>CS clade</taxon>
        <taxon>Sphaeropleales</taxon>
        <taxon>Selenastraceae</taxon>
        <taxon>Monoraphidium</taxon>
    </lineage>
</organism>
<keyword evidence="4" id="KW-0378">Hydrolase</keyword>
<reference evidence="4 5" key="1">
    <citation type="journal article" date="2013" name="BMC Genomics">
        <title>Reconstruction of the lipid metabolism for the microalga Monoraphidium neglectum from its genome sequence reveals characteristics suitable for biofuel production.</title>
        <authorList>
            <person name="Bogen C."/>
            <person name="Al-Dilaimi A."/>
            <person name="Albersmeier A."/>
            <person name="Wichmann J."/>
            <person name="Grundmann M."/>
            <person name="Rupp O."/>
            <person name="Lauersen K.J."/>
            <person name="Blifernez-Klassen O."/>
            <person name="Kalinowski J."/>
            <person name="Goesmann A."/>
            <person name="Mussgnug J.H."/>
            <person name="Kruse O."/>
        </authorList>
    </citation>
    <scope>NUCLEOTIDE SEQUENCE [LARGE SCALE GENOMIC DNA]</scope>
    <source>
        <strain evidence="4 5">SAG 48.87</strain>
    </source>
</reference>
<accession>A0A0D2LBV4</accession>
<proteinExistence type="inferred from homology"/>
<sequence>MDEFVGRCKIGRKFSVGKSVNGVEFFGVEVSDKPGVEEAEPYYKYIGNMHGNEVSGRMLLPMLAEWLCANNGKDARATRMVRDMHLFLIPTMNPDGFDARQRENAHGADLNRNFPDPVLDRGSDLRKATAATEPEVAQIMDFILSRTWSASANLHEGSVVVNYPYDGYTSPGRSGTAHLTPDDATFKFLARTYADKNPLMAASREFPGGITNGAQWYDIYGGMQDWNYVVAGCMEVTLEVSAEKFVPASGLKAIWDQNRDSLIAMPLAAALGGVRGRVTAAGSGAPLAATLAVKSSDANSDAPVPFYASKNFGFFARPLVPGTHTLVVAVDGYATAEADVTVPTDGSGVVKNFVLKPLK</sequence>
<evidence type="ECO:0000259" key="3">
    <source>
        <dbReference type="PROSITE" id="PS52035"/>
    </source>
</evidence>
<gene>
    <name evidence="4" type="ORF">MNEG_3741</name>
</gene>
<keyword evidence="5" id="KW-1185">Reference proteome</keyword>
<feature type="active site" description="Proton donor/acceptor" evidence="2">
    <location>
        <position position="239"/>
    </location>
</feature>
<dbReference type="KEGG" id="mng:MNEG_3741"/>
<dbReference type="PRINTS" id="PR00765">
    <property type="entry name" value="CRBOXYPTASEA"/>
</dbReference>
<dbReference type="GO" id="GO:0005615">
    <property type="term" value="C:extracellular space"/>
    <property type="evidence" value="ECO:0007669"/>
    <property type="project" value="TreeGrafter"/>
</dbReference>
<dbReference type="GO" id="GO:0006518">
    <property type="term" value="P:peptide metabolic process"/>
    <property type="evidence" value="ECO:0007669"/>
    <property type="project" value="TreeGrafter"/>
</dbReference>
<dbReference type="Gene3D" id="3.40.630.10">
    <property type="entry name" value="Zn peptidases"/>
    <property type="match status" value="1"/>
</dbReference>
<dbReference type="PANTHER" id="PTHR11532">
    <property type="entry name" value="PROTEASE M14 CARBOXYPEPTIDASE"/>
    <property type="match status" value="1"/>
</dbReference>
<dbReference type="Gene3D" id="2.60.40.1120">
    <property type="entry name" value="Carboxypeptidase-like, regulatory domain"/>
    <property type="match status" value="1"/>
</dbReference>
<dbReference type="EMBL" id="KK100705">
    <property type="protein sequence ID" value="KIZ04214.1"/>
    <property type="molecule type" value="Genomic_DNA"/>
</dbReference>
<evidence type="ECO:0000256" key="2">
    <source>
        <dbReference type="PROSITE-ProRule" id="PRU01379"/>
    </source>
</evidence>
<evidence type="ECO:0000313" key="4">
    <source>
        <dbReference type="EMBL" id="KIZ04214.1"/>
    </source>
</evidence>
<keyword evidence="4" id="KW-0121">Carboxypeptidase</keyword>
<dbReference type="SMART" id="SM00631">
    <property type="entry name" value="Zn_pept"/>
    <property type="match status" value="1"/>
</dbReference>
<dbReference type="InterPro" id="IPR050753">
    <property type="entry name" value="Peptidase_M14_domain"/>
</dbReference>
<dbReference type="GO" id="GO:0016485">
    <property type="term" value="P:protein processing"/>
    <property type="evidence" value="ECO:0007669"/>
    <property type="project" value="TreeGrafter"/>
</dbReference>